<organism evidence="1 2">
    <name type="scientific">Marmota monax</name>
    <name type="common">Woodchuck</name>
    <dbReference type="NCBI Taxonomy" id="9995"/>
    <lineage>
        <taxon>Eukaryota</taxon>
        <taxon>Metazoa</taxon>
        <taxon>Chordata</taxon>
        <taxon>Craniata</taxon>
        <taxon>Vertebrata</taxon>
        <taxon>Euteleostomi</taxon>
        <taxon>Mammalia</taxon>
        <taxon>Eutheria</taxon>
        <taxon>Euarchontoglires</taxon>
        <taxon>Glires</taxon>
        <taxon>Rodentia</taxon>
        <taxon>Sciuromorpha</taxon>
        <taxon>Sciuridae</taxon>
        <taxon>Xerinae</taxon>
        <taxon>Marmotini</taxon>
        <taxon>Marmota</taxon>
    </lineage>
</organism>
<feature type="non-terminal residue" evidence="1">
    <location>
        <position position="51"/>
    </location>
</feature>
<keyword evidence="2" id="KW-1185">Reference proteome</keyword>
<name>A0A5E4AN81_MARMO</name>
<feature type="non-terminal residue" evidence="1">
    <location>
        <position position="1"/>
    </location>
</feature>
<accession>A0A5E4AN81</accession>
<evidence type="ECO:0000313" key="2">
    <source>
        <dbReference type="Proteomes" id="UP000335636"/>
    </source>
</evidence>
<reference evidence="1" key="1">
    <citation type="submission" date="2019-04" db="EMBL/GenBank/DDBJ databases">
        <authorList>
            <person name="Alioto T."/>
            <person name="Alioto T."/>
        </authorList>
    </citation>
    <scope>NUCLEOTIDE SEQUENCE [LARGE SCALE GENOMIC DNA]</scope>
</reference>
<proteinExistence type="predicted"/>
<comment type="caution">
    <text evidence="1">The sequence shown here is derived from an EMBL/GenBank/DDBJ whole genome shotgun (WGS) entry which is preliminary data.</text>
</comment>
<dbReference type="AlphaFoldDB" id="A0A5E4AN81"/>
<sequence length="51" mass="5712">RESSCAQLLHCEGFWESGHPEAGVRGLNSPLLFREKTSTELLLLNQTRNEG</sequence>
<dbReference type="Proteomes" id="UP000335636">
    <property type="component" value="Unassembled WGS sequence"/>
</dbReference>
<gene>
    <name evidence="1" type="ORF">MONAX_5E004325</name>
</gene>
<protein>
    <submittedName>
        <fullName evidence="1">Uncharacterized protein</fullName>
    </submittedName>
</protein>
<evidence type="ECO:0000313" key="1">
    <source>
        <dbReference type="EMBL" id="VTJ58420.1"/>
    </source>
</evidence>
<dbReference type="EMBL" id="CABDUW010000102">
    <property type="protein sequence ID" value="VTJ58420.1"/>
    <property type="molecule type" value="Genomic_DNA"/>
</dbReference>